<dbReference type="InterPro" id="IPR013783">
    <property type="entry name" value="Ig-like_fold"/>
</dbReference>
<keyword evidence="4" id="KW-0472">Membrane</keyword>
<evidence type="ECO:0000256" key="3">
    <source>
        <dbReference type="ARBA" id="ARBA00022737"/>
    </source>
</evidence>
<dbReference type="InterPro" id="IPR051427">
    <property type="entry name" value="Nectin/Nectin-like"/>
</dbReference>
<evidence type="ECO:0000313" key="8">
    <source>
        <dbReference type="EMBL" id="KAJ8948368.1"/>
    </source>
</evidence>
<dbReference type="Proteomes" id="UP001162162">
    <property type="component" value="Unassembled WGS sequence"/>
</dbReference>
<evidence type="ECO:0000256" key="1">
    <source>
        <dbReference type="ARBA" id="ARBA00004370"/>
    </source>
</evidence>
<keyword evidence="5" id="KW-1015">Disulfide bond</keyword>
<name>A0AAV8Y9V3_9CUCU</name>
<feature type="domain" description="Ig-like" evidence="7">
    <location>
        <begin position="8"/>
        <end position="88"/>
    </location>
</feature>
<comment type="caution">
    <text evidence="8">The sequence shown here is derived from an EMBL/GenBank/DDBJ whole genome shotgun (WGS) entry which is preliminary data.</text>
</comment>
<dbReference type="PANTHER" id="PTHR23277:SF108">
    <property type="entry name" value="FASCICLIN-3"/>
    <property type="match status" value="1"/>
</dbReference>
<dbReference type="GO" id="GO:0007157">
    <property type="term" value="P:heterophilic cell-cell adhesion via plasma membrane cell adhesion molecules"/>
    <property type="evidence" value="ECO:0007669"/>
    <property type="project" value="TreeGrafter"/>
</dbReference>
<keyword evidence="2" id="KW-0732">Signal</keyword>
<organism evidence="8 9">
    <name type="scientific">Aromia moschata</name>
    <dbReference type="NCBI Taxonomy" id="1265417"/>
    <lineage>
        <taxon>Eukaryota</taxon>
        <taxon>Metazoa</taxon>
        <taxon>Ecdysozoa</taxon>
        <taxon>Arthropoda</taxon>
        <taxon>Hexapoda</taxon>
        <taxon>Insecta</taxon>
        <taxon>Pterygota</taxon>
        <taxon>Neoptera</taxon>
        <taxon>Endopterygota</taxon>
        <taxon>Coleoptera</taxon>
        <taxon>Polyphaga</taxon>
        <taxon>Cucujiformia</taxon>
        <taxon>Chrysomeloidea</taxon>
        <taxon>Cerambycidae</taxon>
        <taxon>Cerambycinae</taxon>
        <taxon>Callichromatini</taxon>
        <taxon>Aromia</taxon>
    </lineage>
</organism>
<accession>A0AAV8Y9V3</accession>
<dbReference type="SUPFAM" id="SSF48726">
    <property type="entry name" value="Immunoglobulin"/>
    <property type="match status" value="2"/>
</dbReference>
<keyword evidence="6" id="KW-0325">Glycoprotein</keyword>
<evidence type="ECO:0000256" key="5">
    <source>
        <dbReference type="ARBA" id="ARBA00023157"/>
    </source>
</evidence>
<keyword evidence="9" id="KW-1185">Reference proteome</keyword>
<dbReference type="PROSITE" id="PS50835">
    <property type="entry name" value="IG_LIKE"/>
    <property type="match status" value="2"/>
</dbReference>
<reference evidence="8" key="1">
    <citation type="journal article" date="2023" name="Insect Mol. Biol.">
        <title>Genome sequencing provides insights into the evolution of gene families encoding plant cell wall-degrading enzymes in longhorned beetles.</title>
        <authorList>
            <person name="Shin N.R."/>
            <person name="Okamura Y."/>
            <person name="Kirsch R."/>
            <person name="Pauchet Y."/>
        </authorList>
    </citation>
    <scope>NUCLEOTIDE SEQUENCE</scope>
    <source>
        <strain evidence="8">AMC_N1</strain>
    </source>
</reference>
<evidence type="ECO:0000259" key="7">
    <source>
        <dbReference type="PROSITE" id="PS50835"/>
    </source>
</evidence>
<dbReference type="GO" id="GO:0005912">
    <property type="term" value="C:adherens junction"/>
    <property type="evidence" value="ECO:0007669"/>
    <property type="project" value="TreeGrafter"/>
</dbReference>
<dbReference type="Pfam" id="PF13927">
    <property type="entry name" value="Ig_3"/>
    <property type="match status" value="1"/>
</dbReference>
<feature type="domain" description="Ig-like" evidence="7">
    <location>
        <begin position="208"/>
        <end position="286"/>
    </location>
</feature>
<sequence length="383" mass="43264">MFIKFDPPEEVTVFPKTVDVVENKAPDSMRCHGEGRPKVSYLWKNPNNDVVGLKDELNLGVVNRSHSGQYTCEVNNKHGTMSTSVLLNVQCKLKEIYRVLHGASPIKRKSLETKHRIFKQNRILPFKPKFRHTLEEGDEAKRLDFCLEMGNRVLNDVGFHKRILFSDESNFSTKGSFPLSIAGIGVKQIPTLLFLVEENISKNINNAPECFISAIKKESPPALECRVRANPRKVTFTWKVKEHNETFAVSSNTVEEGENGEDIKDYLYLESSADSSKTYYCYTNNSVGFGIPCTIDVAVGCSSPLLFVGSRSFSIPFGSHSPPVTHAALQWGRSSTELLINSRCIAVVEPGENDHHHRVYSGYYYYRDNNMPSYYHPLQEEAS</sequence>
<dbReference type="InterPro" id="IPR007110">
    <property type="entry name" value="Ig-like_dom"/>
</dbReference>
<comment type="subcellular location">
    <subcellularLocation>
        <location evidence="1">Membrane</location>
    </subcellularLocation>
</comment>
<proteinExistence type="predicted"/>
<dbReference type="Gene3D" id="2.60.40.10">
    <property type="entry name" value="Immunoglobulins"/>
    <property type="match status" value="2"/>
</dbReference>
<dbReference type="AlphaFoldDB" id="A0AAV8Y9V3"/>
<evidence type="ECO:0000256" key="6">
    <source>
        <dbReference type="ARBA" id="ARBA00023180"/>
    </source>
</evidence>
<evidence type="ECO:0000256" key="4">
    <source>
        <dbReference type="ARBA" id="ARBA00023136"/>
    </source>
</evidence>
<evidence type="ECO:0000256" key="2">
    <source>
        <dbReference type="ARBA" id="ARBA00022729"/>
    </source>
</evidence>
<dbReference type="GO" id="GO:0016020">
    <property type="term" value="C:membrane"/>
    <property type="evidence" value="ECO:0007669"/>
    <property type="project" value="UniProtKB-SubCell"/>
</dbReference>
<dbReference type="PANTHER" id="PTHR23277">
    <property type="entry name" value="NECTIN-RELATED"/>
    <property type="match status" value="1"/>
</dbReference>
<gene>
    <name evidence="8" type="ORF">NQ318_019353</name>
</gene>
<dbReference type="InterPro" id="IPR036179">
    <property type="entry name" value="Ig-like_dom_sf"/>
</dbReference>
<dbReference type="EMBL" id="JAPWTK010000138">
    <property type="protein sequence ID" value="KAJ8948368.1"/>
    <property type="molecule type" value="Genomic_DNA"/>
</dbReference>
<dbReference type="GO" id="GO:0007156">
    <property type="term" value="P:homophilic cell adhesion via plasma membrane adhesion molecules"/>
    <property type="evidence" value="ECO:0007669"/>
    <property type="project" value="TreeGrafter"/>
</dbReference>
<keyword evidence="3" id="KW-0677">Repeat</keyword>
<protein>
    <recommendedName>
        <fullName evidence="7">Ig-like domain-containing protein</fullName>
    </recommendedName>
</protein>
<evidence type="ECO:0000313" key="9">
    <source>
        <dbReference type="Proteomes" id="UP001162162"/>
    </source>
</evidence>